<dbReference type="EMBL" id="DQAY01000192">
    <property type="protein sequence ID" value="HCO27243.1"/>
    <property type="molecule type" value="Genomic_DNA"/>
</dbReference>
<accession>A0A517X5G4</accession>
<evidence type="ECO:0000256" key="5">
    <source>
        <dbReference type="ARBA" id="ARBA00020367"/>
    </source>
</evidence>
<evidence type="ECO:0000256" key="1">
    <source>
        <dbReference type="ARBA" id="ARBA00004496"/>
    </source>
</evidence>
<evidence type="ECO:0000256" key="7">
    <source>
        <dbReference type="ARBA" id="ARBA00022598"/>
    </source>
</evidence>
<evidence type="ECO:0000313" key="18">
    <source>
        <dbReference type="EMBL" id="HCO27243.1"/>
    </source>
</evidence>
<dbReference type="SUPFAM" id="SSF56042">
    <property type="entry name" value="PurM C-terminal domain-like"/>
    <property type="match status" value="1"/>
</dbReference>
<dbReference type="PANTHER" id="PTHR10520:SF12">
    <property type="entry name" value="TRIFUNCTIONAL PURINE BIOSYNTHETIC PROTEIN ADENOSINE-3"/>
    <property type="match status" value="1"/>
</dbReference>
<dbReference type="Pfam" id="PF02769">
    <property type="entry name" value="AIRS_C"/>
    <property type="match status" value="1"/>
</dbReference>
<dbReference type="InterPro" id="IPR004733">
    <property type="entry name" value="PurM_cligase"/>
</dbReference>
<evidence type="ECO:0000313" key="19">
    <source>
        <dbReference type="Proteomes" id="UP000263642"/>
    </source>
</evidence>
<evidence type="ECO:0000256" key="2">
    <source>
        <dbReference type="ARBA" id="ARBA00004686"/>
    </source>
</evidence>
<dbReference type="HAMAP" id="MF_00741">
    <property type="entry name" value="AIRS"/>
    <property type="match status" value="1"/>
</dbReference>
<dbReference type="CDD" id="cd02196">
    <property type="entry name" value="PurM"/>
    <property type="match status" value="1"/>
</dbReference>
<proteinExistence type="inferred from homology"/>
<dbReference type="RefSeq" id="WP_154897401.1">
    <property type="nucleotide sequence ID" value="NZ_CAXAST010000008.1"/>
</dbReference>
<keyword evidence="6 15" id="KW-0963">Cytoplasm</keyword>
<reference evidence="18 19" key="1">
    <citation type="journal article" date="2018" name="Nat. Biotechnol.">
        <title>A standardized bacterial taxonomy based on genome phylogeny substantially revises the tree of life.</title>
        <authorList>
            <person name="Parks D.H."/>
            <person name="Chuvochina M."/>
            <person name="Waite D.W."/>
            <person name="Rinke C."/>
            <person name="Skarshewski A."/>
            <person name="Chaumeil P.A."/>
            <person name="Hugenholtz P."/>
        </authorList>
    </citation>
    <scope>NUCLEOTIDE SEQUENCE [LARGE SCALE GENOMIC DNA]</scope>
    <source>
        <strain evidence="18">UBA9375</strain>
    </source>
</reference>
<gene>
    <name evidence="15" type="primary">purM</name>
    <name evidence="18" type="ORF">DIT97_31130</name>
</gene>
<protein>
    <recommendedName>
        <fullName evidence="5 15">Phosphoribosylformylglycinamidine cyclo-ligase</fullName>
        <ecNumber evidence="4 15">6.3.3.1</ecNumber>
    </recommendedName>
    <alternativeName>
        <fullName evidence="12 15">AIR synthase</fullName>
    </alternativeName>
    <alternativeName>
        <fullName evidence="13 15">AIRS</fullName>
    </alternativeName>
    <alternativeName>
        <fullName evidence="11 15">Phosphoribosyl-aminoimidazole synthetase</fullName>
    </alternativeName>
</protein>
<dbReference type="Gene3D" id="3.30.1330.10">
    <property type="entry name" value="PurM-like, N-terminal domain"/>
    <property type="match status" value="1"/>
</dbReference>
<evidence type="ECO:0000256" key="12">
    <source>
        <dbReference type="ARBA" id="ARBA00032931"/>
    </source>
</evidence>
<evidence type="ECO:0000256" key="9">
    <source>
        <dbReference type="ARBA" id="ARBA00022755"/>
    </source>
</evidence>
<comment type="pathway">
    <text evidence="2 15">Purine metabolism; IMP biosynthesis via de novo pathway; 5-amino-1-(5-phospho-D-ribosyl)imidazole from N(2)-formyl-N(1)-(5-phospho-D-ribosyl)glycinamide: step 2/2.</text>
</comment>
<evidence type="ECO:0000259" key="16">
    <source>
        <dbReference type="Pfam" id="PF00586"/>
    </source>
</evidence>
<name>A0A3D3REJ0_9PLAN</name>
<dbReference type="InterPro" id="IPR036676">
    <property type="entry name" value="PurM-like_C_sf"/>
</dbReference>
<dbReference type="GO" id="GO:0046084">
    <property type="term" value="P:adenine biosynthetic process"/>
    <property type="evidence" value="ECO:0007669"/>
    <property type="project" value="TreeGrafter"/>
</dbReference>
<dbReference type="Gene3D" id="3.90.650.10">
    <property type="entry name" value="PurM-like C-terminal domain"/>
    <property type="match status" value="1"/>
</dbReference>
<evidence type="ECO:0000256" key="11">
    <source>
        <dbReference type="ARBA" id="ARBA00031908"/>
    </source>
</evidence>
<dbReference type="NCBIfam" id="TIGR00878">
    <property type="entry name" value="purM"/>
    <property type="match status" value="1"/>
</dbReference>
<dbReference type="PANTHER" id="PTHR10520">
    <property type="entry name" value="TRIFUNCTIONAL PURINE BIOSYNTHETIC PROTEIN ADENOSINE-3-RELATED"/>
    <property type="match status" value="1"/>
</dbReference>
<dbReference type="InterPro" id="IPR010918">
    <property type="entry name" value="PurM-like_C_dom"/>
</dbReference>
<evidence type="ECO:0000256" key="14">
    <source>
        <dbReference type="ARBA" id="ARBA00049057"/>
    </source>
</evidence>
<dbReference type="InterPro" id="IPR016188">
    <property type="entry name" value="PurM-like_N"/>
</dbReference>
<dbReference type="GO" id="GO:0005524">
    <property type="term" value="F:ATP binding"/>
    <property type="evidence" value="ECO:0007669"/>
    <property type="project" value="UniProtKB-KW"/>
</dbReference>
<evidence type="ECO:0000256" key="10">
    <source>
        <dbReference type="ARBA" id="ARBA00022840"/>
    </source>
</evidence>
<dbReference type="FunFam" id="3.30.1330.10:FF:000001">
    <property type="entry name" value="Phosphoribosylformylglycinamidine cyclo-ligase"/>
    <property type="match status" value="1"/>
</dbReference>
<feature type="domain" description="PurM-like N-terminal" evidence="16">
    <location>
        <begin position="67"/>
        <end position="172"/>
    </location>
</feature>
<keyword evidence="9 15" id="KW-0658">Purine biosynthesis</keyword>
<evidence type="ECO:0000256" key="15">
    <source>
        <dbReference type="HAMAP-Rule" id="MF_00741"/>
    </source>
</evidence>
<evidence type="ECO:0000256" key="3">
    <source>
        <dbReference type="ARBA" id="ARBA00010280"/>
    </source>
</evidence>
<evidence type="ECO:0000256" key="8">
    <source>
        <dbReference type="ARBA" id="ARBA00022741"/>
    </source>
</evidence>
<dbReference type="Pfam" id="PF00586">
    <property type="entry name" value="AIRS"/>
    <property type="match status" value="1"/>
</dbReference>
<evidence type="ECO:0000256" key="13">
    <source>
        <dbReference type="ARBA" id="ARBA00033093"/>
    </source>
</evidence>
<dbReference type="FunFam" id="3.90.650.10:FF:000011">
    <property type="entry name" value="Phosphoribosylformylglycinamidine cyclo-ligase"/>
    <property type="match status" value="1"/>
</dbReference>
<dbReference type="EC" id="6.3.3.1" evidence="4 15"/>
<dbReference type="GO" id="GO:0006189">
    <property type="term" value="P:'de novo' IMP biosynthetic process"/>
    <property type="evidence" value="ECO:0007669"/>
    <property type="project" value="UniProtKB-UniRule"/>
</dbReference>
<dbReference type="UniPathway" id="UPA00074">
    <property type="reaction ID" value="UER00129"/>
</dbReference>
<dbReference type="AlphaFoldDB" id="A0A3D3REJ0"/>
<keyword evidence="7 15" id="KW-0436">Ligase</keyword>
<organism evidence="18 19">
    <name type="scientific">Gimesia maris</name>
    <dbReference type="NCBI Taxonomy" id="122"/>
    <lineage>
        <taxon>Bacteria</taxon>
        <taxon>Pseudomonadati</taxon>
        <taxon>Planctomycetota</taxon>
        <taxon>Planctomycetia</taxon>
        <taxon>Planctomycetales</taxon>
        <taxon>Planctomycetaceae</taxon>
        <taxon>Gimesia</taxon>
    </lineage>
</organism>
<feature type="domain" description="PurM-like C-terminal" evidence="17">
    <location>
        <begin position="184"/>
        <end position="354"/>
    </location>
</feature>
<comment type="similarity">
    <text evidence="3 15">Belongs to the AIR synthase family.</text>
</comment>
<dbReference type="Proteomes" id="UP000263642">
    <property type="component" value="Unassembled WGS sequence"/>
</dbReference>
<sequence length="358" mass="38584">MTKATYKDAGVDLDLYQKAMSSIHPLLGKTHLAQKARVMDLPGGFAGLFRLNNPEPGPAGRKYEDPVLVSGTDGVGTKIKVAIEAETYNTIGIDLVAMCVNDCLCLGAEPLFFLDYIALGKDDPERLVELMEGVSKGCVLSKSALLGGETAIMPDLYGDGDFDMAGFSVGVVERNQVLDGHAIQAGDVVLGLESSGFHSNGYSLIRKVVFEMAGLGINDPIEELNQRTVASILLEPTRIYASAINSVVRSYPGQIVISGMAHITGGGLVENIERILPANRRIEIKKSAWEVPPAFNWLQSLGNIDEEEMFRVFNMGIGMVAIVRADQAKAVREKLHASQCPTHILGKVTQGDKQVTLI</sequence>
<evidence type="ECO:0000256" key="4">
    <source>
        <dbReference type="ARBA" id="ARBA00013047"/>
    </source>
</evidence>
<comment type="caution">
    <text evidence="18">The sequence shown here is derived from an EMBL/GenBank/DDBJ whole genome shotgun (WGS) entry which is preliminary data.</text>
</comment>
<comment type="subcellular location">
    <subcellularLocation>
        <location evidence="1 15">Cytoplasm</location>
    </subcellularLocation>
</comment>
<accession>A0A3D3REJ0</accession>
<dbReference type="GO" id="GO:0004637">
    <property type="term" value="F:phosphoribosylamine-glycine ligase activity"/>
    <property type="evidence" value="ECO:0007669"/>
    <property type="project" value="TreeGrafter"/>
</dbReference>
<keyword evidence="8 15" id="KW-0547">Nucleotide-binding</keyword>
<evidence type="ECO:0000259" key="17">
    <source>
        <dbReference type="Pfam" id="PF02769"/>
    </source>
</evidence>
<dbReference type="GO" id="GO:0005829">
    <property type="term" value="C:cytosol"/>
    <property type="evidence" value="ECO:0007669"/>
    <property type="project" value="TreeGrafter"/>
</dbReference>
<dbReference type="SUPFAM" id="SSF55326">
    <property type="entry name" value="PurM N-terminal domain-like"/>
    <property type="match status" value="1"/>
</dbReference>
<keyword evidence="10 15" id="KW-0067">ATP-binding</keyword>
<dbReference type="InterPro" id="IPR036921">
    <property type="entry name" value="PurM-like_N_sf"/>
</dbReference>
<comment type="catalytic activity">
    <reaction evidence="14 15">
        <text>2-formamido-N(1)-(5-O-phospho-beta-D-ribosyl)acetamidine + ATP = 5-amino-1-(5-phospho-beta-D-ribosyl)imidazole + ADP + phosphate + H(+)</text>
        <dbReference type="Rhea" id="RHEA:23032"/>
        <dbReference type="ChEBI" id="CHEBI:15378"/>
        <dbReference type="ChEBI" id="CHEBI:30616"/>
        <dbReference type="ChEBI" id="CHEBI:43474"/>
        <dbReference type="ChEBI" id="CHEBI:137981"/>
        <dbReference type="ChEBI" id="CHEBI:147287"/>
        <dbReference type="ChEBI" id="CHEBI:456216"/>
        <dbReference type="EC" id="6.3.3.1"/>
    </reaction>
</comment>
<dbReference type="GO" id="GO:0004641">
    <property type="term" value="F:phosphoribosylformylglycinamidine cyclo-ligase activity"/>
    <property type="evidence" value="ECO:0007669"/>
    <property type="project" value="UniProtKB-UniRule"/>
</dbReference>
<evidence type="ECO:0000256" key="6">
    <source>
        <dbReference type="ARBA" id="ARBA00022490"/>
    </source>
</evidence>